<evidence type="ECO:0000256" key="3">
    <source>
        <dbReference type="ARBA" id="ARBA00022840"/>
    </source>
</evidence>
<dbReference type="Proteomes" id="UP000317557">
    <property type="component" value="Unassembled WGS sequence"/>
</dbReference>
<evidence type="ECO:0000256" key="2">
    <source>
        <dbReference type="ARBA" id="ARBA00022741"/>
    </source>
</evidence>
<dbReference type="SUPFAM" id="SSF52540">
    <property type="entry name" value="P-loop containing nucleoside triphosphate hydrolases"/>
    <property type="match status" value="1"/>
</dbReference>
<dbReference type="GO" id="GO:0005524">
    <property type="term" value="F:ATP binding"/>
    <property type="evidence" value="ECO:0007669"/>
    <property type="project" value="UniProtKB-KW"/>
</dbReference>
<dbReference type="SMART" id="SM00382">
    <property type="entry name" value="AAA"/>
    <property type="match status" value="1"/>
</dbReference>
<keyword evidence="2" id="KW-0547">Nucleotide-binding</keyword>
<dbReference type="InterPro" id="IPR003593">
    <property type="entry name" value="AAA+_ATPase"/>
</dbReference>
<dbReference type="InterPro" id="IPR015854">
    <property type="entry name" value="ABC_transpr_LolD-like"/>
</dbReference>
<accession>A0A521BFI0</accession>
<evidence type="ECO:0000256" key="1">
    <source>
        <dbReference type="ARBA" id="ARBA00022448"/>
    </source>
</evidence>
<keyword evidence="3 6" id="KW-0067">ATP-binding</keyword>
<dbReference type="FunFam" id="3.40.50.300:FF:000032">
    <property type="entry name" value="Export ABC transporter ATP-binding protein"/>
    <property type="match status" value="1"/>
</dbReference>
<dbReference type="PANTHER" id="PTHR24220">
    <property type="entry name" value="IMPORT ATP-BINDING PROTEIN"/>
    <property type="match status" value="1"/>
</dbReference>
<dbReference type="EMBL" id="FXTP01000002">
    <property type="protein sequence ID" value="SMO45857.1"/>
    <property type="molecule type" value="Genomic_DNA"/>
</dbReference>
<proteinExistence type="inferred from homology"/>
<evidence type="ECO:0000313" key="7">
    <source>
        <dbReference type="Proteomes" id="UP000317557"/>
    </source>
</evidence>
<dbReference type="GO" id="GO:0016887">
    <property type="term" value="F:ATP hydrolysis activity"/>
    <property type="evidence" value="ECO:0007669"/>
    <property type="project" value="InterPro"/>
</dbReference>
<evidence type="ECO:0000256" key="4">
    <source>
        <dbReference type="ARBA" id="ARBA00038388"/>
    </source>
</evidence>
<dbReference type="PROSITE" id="PS50893">
    <property type="entry name" value="ABC_TRANSPORTER_2"/>
    <property type="match status" value="1"/>
</dbReference>
<dbReference type="GO" id="GO:0005886">
    <property type="term" value="C:plasma membrane"/>
    <property type="evidence" value="ECO:0007669"/>
    <property type="project" value="TreeGrafter"/>
</dbReference>
<comment type="similarity">
    <text evidence="4">Belongs to the ABC transporter superfamily. Macrolide exporter (TC 3.A.1.122) family.</text>
</comment>
<dbReference type="InterPro" id="IPR027417">
    <property type="entry name" value="P-loop_NTPase"/>
</dbReference>
<dbReference type="GO" id="GO:0098796">
    <property type="term" value="C:membrane protein complex"/>
    <property type="evidence" value="ECO:0007669"/>
    <property type="project" value="UniProtKB-ARBA"/>
</dbReference>
<sequence>MSIIQVRDVTKVYNKEQVPVHALNGVSLDIEEGEFTAIVGPSGSGKTTLLNIIGGLDEPTEGTVEIHDTKIFSMSESKLIDFRLHHIGFVFQAYNLIPVLTAKENIAFILQMQGRPQKECTHRSMELLKMVGLEDKVDKRPSELSGGQQQRVAVARALASKPDFVLADEPTANLDSASTANLLDMMLRLNEEESITFIFSTHDQRVVERARRVVTLVDGKVDTDEERTEKNIEH</sequence>
<feature type="domain" description="ABC transporter" evidence="5">
    <location>
        <begin position="4"/>
        <end position="234"/>
    </location>
</feature>
<protein>
    <submittedName>
        <fullName evidence="6">Putative ABC transport system ATP-binding protein</fullName>
    </submittedName>
</protein>
<organism evidence="6 7">
    <name type="scientific">Gracilimonas mengyeensis</name>
    <dbReference type="NCBI Taxonomy" id="1302730"/>
    <lineage>
        <taxon>Bacteria</taxon>
        <taxon>Pseudomonadati</taxon>
        <taxon>Balneolota</taxon>
        <taxon>Balneolia</taxon>
        <taxon>Balneolales</taxon>
        <taxon>Balneolaceae</taxon>
        <taxon>Gracilimonas</taxon>
    </lineage>
</organism>
<dbReference type="Pfam" id="PF00005">
    <property type="entry name" value="ABC_tran"/>
    <property type="match status" value="1"/>
</dbReference>
<keyword evidence="1" id="KW-0813">Transport</keyword>
<dbReference type="InterPro" id="IPR003439">
    <property type="entry name" value="ABC_transporter-like_ATP-bd"/>
</dbReference>
<reference evidence="6 7" key="1">
    <citation type="submission" date="2017-05" db="EMBL/GenBank/DDBJ databases">
        <authorList>
            <person name="Varghese N."/>
            <person name="Submissions S."/>
        </authorList>
    </citation>
    <scope>NUCLEOTIDE SEQUENCE [LARGE SCALE GENOMIC DNA]</scope>
    <source>
        <strain evidence="6 7">DSM 21985</strain>
    </source>
</reference>
<dbReference type="InterPro" id="IPR017911">
    <property type="entry name" value="MacB-like_ATP-bd"/>
</dbReference>
<dbReference type="Gene3D" id="3.40.50.300">
    <property type="entry name" value="P-loop containing nucleotide triphosphate hydrolases"/>
    <property type="match status" value="1"/>
</dbReference>
<dbReference type="GO" id="GO:0022857">
    <property type="term" value="F:transmembrane transporter activity"/>
    <property type="evidence" value="ECO:0007669"/>
    <property type="project" value="TreeGrafter"/>
</dbReference>
<evidence type="ECO:0000259" key="5">
    <source>
        <dbReference type="PROSITE" id="PS50893"/>
    </source>
</evidence>
<dbReference type="PROSITE" id="PS00211">
    <property type="entry name" value="ABC_TRANSPORTER_1"/>
    <property type="match status" value="1"/>
</dbReference>
<dbReference type="AlphaFoldDB" id="A0A521BFI0"/>
<dbReference type="PANTHER" id="PTHR24220:SF86">
    <property type="entry name" value="ABC TRANSPORTER ABCH.1"/>
    <property type="match status" value="1"/>
</dbReference>
<gene>
    <name evidence="6" type="ORF">SAMN06265219_102246</name>
</gene>
<dbReference type="OrthoDB" id="9802264at2"/>
<dbReference type="RefSeq" id="WP_142453252.1">
    <property type="nucleotide sequence ID" value="NZ_FXTP01000002.1"/>
</dbReference>
<keyword evidence="7" id="KW-1185">Reference proteome</keyword>
<evidence type="ECO:0000313" key="6">
    <source>
        <dbReference type="EMBL" id="SMO45857.1"/>
    </source>
</evidence>
<name>A0A521BFI0_9BACT</name>
<dbReference type="CDD" id="cd03255">
    <property type="entry name" value="ABC_MJ0796_LolCDE_FtsE"/>
    <property type="match status" value="1"/>
</dbReference>
<dbReference type="InterPro" id="IPR017871">
    <property type="entry name" value="ABC_transporter-like_CS"/>
</dbReference>